<accession>R1G9V3</accession>
<dbReference type="AlphaFoldDB" id="R1G9V3"/>
<proteinExistence type="predicted"/>
<dbReference type="PROSITE" id="PS51675">
    <property type="entry name" value="SAM_MT_TRM10"/>
    <property type="match status" value="1"/>
</dbReference>
<dbReference type="GO" id="GO:0032259">
    <property type="term" value="P:methylation"/>
    <property type="evidence" value="ECO:0007669"/>
    <property type="project" value="UniProtKB-KW"/>
</dbReference>
<gene>
    <name evidence="2" type="ORF">Nst1_349</name>
</gene>
<feature type="domain" description="SAM-dependent MTase TRM10-type" evidence="1">
    <location>
        <begin position="69"/>
        <end position="250"/>
    </location>
</feature>
<dbReference type="InterPro" id="IPR028564">
    <property type="entry name" value="MT_TRM10-typ"/>
</dbReference>
<dbReference type="GO" id="GO:0008168">
    <property type="term" value="F:methyltransferase activity"/>
    <property type="evidence" value="ECO:0007669"/>
    <property type="project" value="UniProtKB-KW"/>
</dbReference>
<keyword evidence="2" id="KW-0489">Methyltransferase</keyword>
<evidence type="ECO:0000259" key="1">
    <source>
        <dbReference type="PROSITE" id="PS51675"/>
    </source>
</evidence>
<protein>
    <submittedName>
        <fullName evidence="2">tRNA m(1)G methyltransferase</fullName>
    </submittedName>
</protein>
<evidence type="ECO:0000313" key="3">
    <source>
        <dbReference type="Proteomes" id="UP000053279"/>
    </source>
</evidence>
<dbReference type="Proteomes" id="UP000053279">
    <property type="component" value="Unassembled WGS sequence"/>
</dbReference>
<sequence>MILEKITSKYINYITVRNYDKSKKYIGQDCIVKYLLNRKKLYKDNGEIIYKNFIEVKYNKDAKEEIDIPKEKILKDIENEKKFLIDNSLYNLLPNKGKISLKIQISQSLKVIREYLFDSNLILIGNIDYSFLGKNLVNIYKKQEDFDFYKYKAIILDPYGDEILNDKDLERYDLFILGGIVDIDLNWQYATRYLFRNVDLPHKRIELYGSIKNVPDRINILIKILLDSIYLNMPLEKSIIINSPKKFIKYII</sequence>
<reference evidence="2 3" key="1">
    <citation type="submission" date="2013-02" db="EMBL/GenBank/DDBJ databases">
        <title>Insights into archaeal evolution and symbiosis from the genomes of a Nanoarchaeon and its crenarchaeal host from Yellowstone National Park.</title>
        <authorList>
            <person name="Podar M."/>
            <person name="Makarova K.S."/>
            <person name="Graham D.E."/>
            <person name="Wolf Y.I."/>
            <person name="Koonin E.V."/>
            <person name="Reysenbach A.-L."/>
        </authorList>
    </citation>
    <scope>NUCLEOTIDE SEQUENCE [LARGE SCALE GENOMIC DNA]</scope>
</reference>
<dbReference type="EMBL" id="APJZ01000002">
    <property type="protein sequence ID" value="EOD42619.1"/>
    <property type="molecule type" value="Genomic_DNA"/>
</dbReference>
<comment type="caution">
    <text evidence="2">The sequence shown here is derived from an EMBL/GenBank/DDBJ whole genome shotgun (WGS) entry which is preliminary data.</text>
</comment>
<evidence type="ECO:0000313" key="2">
    <source>
        <dbReference type="EMBL" id="EOD42619.1"/>
    </source>
</evidence>
<name>R1G9V3_NANST</name>
<keyword evidence="3" id="KW-1185">Reference proteome</keyword>
<keyword evidence="2" id="KW-0808">Transferase</keyword>
<organism evidence="2 3">
    <name type="scientific">Nanobsidianus stetteri</name>
    <dbReference type="NCBI Taxonomy" id="1294122"/>
    <lineage>
        <taxon>Archaea</taxon>
        <taxon>Nanobdellota</taxon>
        <taxon>Candidatus Nanoarchaeia</taxon>
        <taxon>Nanoarchaeales</taxon>
        <taxon>Nanopusillaceae</taxon>
        <taxon>Candidatus Nanobsidianus</taxon>
    </lineage>
</organism>